<dbReference type="AlphaFoldDB" id="A0A512M6I2"/>
<evidence type="ECO:0000313" key="2">
    <source>
        <dbReference type="EMBL" id="GEP42349.1"/>
    </source>
</evidence>
<dbReference type="RefSeq" id="WP_146849953.1">
    <property type="nucleotide sequence ID" value="NZ_BKAG01000009.1"/>
</dbReference>
<sequence length="412" mass="46837">MNRRHFLHTSLAASLAPITTMAAAKGRKPRILLRNGWQSQNIGDIAHYMGMMELLKLHGIDAEVRFWANNMENGASELFKKHYPDVPVFIKDQESIDKAFKECDFFIHGSASGFGAWKDAKRWHEETGKPFGVMGISITDSGEQLMATLKKASFVYFRDGISAKRATEEFGFTSPPAMGWGPDTAFGITKLRNEEKATAYLKEHGLEEGKFLCCIPRYRWTPFWTLHKDRPVDKKKLARSEEMKEHDHAPYREAIIRLVREAGVKVLVTHEDQTQIPLGKEVLYDPLPEDVKKNVVWRETYWLTDEALSIYVRSLGLFGNEMHSPIMCIANGIPAIVGRWDEQTNKGFMWHDIGLNEWLFTMDDEARIAQIPETILALAKDPAAAKAKAEKARQVVLAKQKEQFATLKKAMA</sequence>
<dbReference type="Pfam" id="PF04230">
    <property type="entry name" value="PS_pyruv_trans"/>
    <property type="match status" value="1"/>
</dbReference>
<keyword evidence="3" id="KW-1185">Reference proteome</keyword>
<gene>
    <name evidence="2" type="ORF">BGE01nite_16400</name>
</gene>
<organism evidence="2 3">
    <name type="scientific">Brevifollis gellanilyticus</name>
    <dbReference type="NCBI Taxonomy" id="748831"/>
    <lineage>
        <taxon>Bacteria</taxon>
        <taxon>Pseudomonadati</taxon>
        <taxon>Verrucomicrobiota</taxon>
        <taxon>Verrucomicrobiia</taxon>
        <taxon>Verrucomicrobiales</taxon>
        <taxon>Verrucomicrobiaceae</taxon>
    </lineage>
</organism>
<accession>A0A512M6I2</accession>
<protein>
    <submittedName>
        <fullName evidence="2">Polysaccharide pyruvyl transferase</fullName>
    </submittedName>
</protein>
<keyword evidence="2" id="KW-0808">Transferase</keyword>
<comment type="caution">
    <text evidence="2">The sequence shown here is derived from an EMBL/GenBank/DDBJ whole genome shotgun (WGS) entry which is preliminary data.</text>
</comment>
<dbReference type="Proteomes" id="UP000321577">
    <property type="component" value="Unassembled WGS sequence"/>
</dbReference>
<dbReference type="OrthoDB" id="5093983at2"/>
<feature type="domain" description="Polysaccharide pyruvyl transferase" evidence="1">
    <location>
        <begin position="41"/>
        <end position="337"/>
    </location>
</feature>
<evidence type="ECO:0000313" key="3">
    <source>
        <dbReference type="Proteomes" id="UP000321577"/>
    </source>
</evidence>
<dbReference type="InterPro" id="IPR007345">
    <property type="entry name" value="Polysacch_pyruvyl_Trfase"/>
</dbReference>
<proteinExistence type="predicted"/>
<dbReference type="EMBL" id="BKAG01000009">
    <property type="protein sequence ID" value="GEP42349.1"/>
    <property type="molecule type" value="Genomic_DNA"/>
</dbReference>
<name>A0A512M6I2_9BACT</name>
<dbReference type="GO" id="GO:0016740">
    <property type="term" value="F:transferase activity"/>
    <property type="evidence" value="ECO:0007669"/>
    <property type="project" value="UniProtKB-KW"/>
</dbReference>
<evidence type="ECO:0000259" key="1">
    <source>
        <dbReference type="Pfam" id="PF04230"/>
    </source>
</evidence>
<reference evidence="2 3" key="1">
    <citation type="submission" date="2019-07" db="EMBL/GenBank/DDBJ databases">
        <title>Whole genome shotgun sequence of Brevifollis gellanilyticus NBRC 108608.</title>
        <authorList>
            <person name="Hosoyama A."/>
            <person name="Uohara A."/>
            <person name="Ohji S."/>
            <person name="Ichikawa N."/>
        </authorList>
    </citation>
    <scope>NUCLEOTIDE SEQUENCE [LARGE SCALE GENOMIC DNA]</scope>
    <source>
        <strain evidence="2 3">NBRC 108608</strain>
    </source>
</reference>